<evidence type="ECO:0000313" key="2">
    <source>
        <dbReference type="EMBL" id="GBF37878.1"/>
    </source>
</evidence>
<feature type="transmembrane region" description="Helical" evidence="1">
    <location>
        <begin position="14"/>
        <end position="34"/>
    </location>
</feature>
<dbReference type="RefSeq" id="WP_135354748.1">
    <property type="nucleotide sequence ID" value="NZ_BFAY01000006.1"/>
</dbReference>
<accession>A0A2P2CZQ1</accession>
<keyword evidence="1" id="KW-1133">Transmembrane helix</keyword>
<keyword evidence="3" id="KW-1185">Reference proteome</keyword>
<protein>
    <submittedName>
        <fullName evidence="2">Uncharacterized protein</fullName>
    </submittedName>
</protein>
<evidence type="ECO:0000256" key="1">
    <source>
        <dbReference type="SAM" id="Phobius"/>
    </source>
</evidence>
<organism evidence="2 3">
    <name type="scientific">Leptospira johnsonii</name>
    <dbReference type="NCBI Taxonomy" id="1917820"/>
    <lineage>
        <taxon>Bacteria</taxon>
        <taxon>Pseudomonadati</taxon>
        <taxon>Spirochaetota</taxon>
        <taxon>Spirochaetia</taxon>
        <taxon>Leptospirales</taxon>
        <taxon>Leptospiraceae</taxon>
        <taxon>Leptospira</taxon>
    </lineage>
</organism>
<feature type="transmembrane region" description="Helical" evidence="1">
    <location>
        <begin position="118"/>
        <end position="145"/>
    </location>
</feature>
<keyword evidence="1" id="KW-0472">Membrane</keyword>
<dbReference type="EMBL" id="BFAY01000006">
    <property type="protein sequence ID" value="GBF37878.1"/>
    <property type="molecule type" value="Genomic_DNA"/>
</dbReference>
<reference evidence="2 3" key="1">
    <citation type="submission" date="2018-02" db="EMBL/GenBank/DDBJ databases">
        <title>Novel Leptospira species isolated from soil and water in Japan.</title>
        <authorList>
            <person name="Nakao R."/>
            <person name="Masuzawa T."/>
        </authorList>
    </citation>
    <scope>NUCLEOTIDE SEQUENCE [LARGE SCALE GENOMIC DNA]</scope>
    <source>
        <strain evidence="2 3">E8</strain>
    </source>
</reference>
<comment type="caution">
    <text evidence="2">The sequence shown here is derived from an EMBL/GenBank/DDBJ whole genome shotgun (WGS) entry which is preliminary data.</text>
</comment>
<proteinExistence type="predicted"/>
<dbReference type="Proteomes" id="UP000245076">
    <property type="component" value="Unassembled WGS sequence"/>
</dbReference>
<evidence type="ECO:0000313" key="3">
    <source>
        <dbReference type="Proteomes" id="UP000245076"/>
    </source>
</evidence>
<name>A0A2P2CZQ1_9LEPT</name>
<gene>
    <name evidence="2" type="ORF">LPTSP1_08660</name>
</gene>
<dbReference type="OrthoDB" id="346176at2"/>
<sequence length="149" mass="17362">MFILLNLFPTENSVVLLIFIVISLVLVRVVVGIFSPNLEILITDEKFLYKQYSKNRILSLGNFSKDEIKSVYLQYYQLMSTIALETISGKVIWFECFGWDKDALNEIKEKLNDKRGNFSFRLTGILLSRFLLQFGTVCIIAYLLIRKQF</sequence>
<dbReference type="AlphaFoldDB" id="A0A2P2CZQ1"/>
<keyword evidence="1" id="KW-0812">Transmembrane</keyword>